<evidence type="ECO:0000256" key="4">
    <source>
        <dbReference type="ARBA" id="ARBA00022723"/>
    </source>
</evidence>
<evidence type="ECO:0000313" key="12">
    <source>
        <dbReference type="Proteomes" id="UP000317894"/>
    </source>
</evidence>
<comment type="similarity">
    <text evidence="8">Belongs to the polysaccharide lyase 9 family.</text>
</comment>
<dbReference type="GO" id="GO:0046872">
    <property type="term" value="F:metal ion binding"/>
    <property type="evidence" value="ECO:0007669"/>
    <property type="project" value="UniProtKB-KW"/>
</dbReference>
<dbReference type="EMBL" id="VJWA01000001">
    <property type="protein sequence ID" value="TRW17342.1"/>
    <property type="molecule type" value="Genomic_DNA"/>
</dbReference>
<dbReference type="InterPro" id="IPR059226">
    <property type="entry name" value="Choice_anch_Q_dom"/>
</dbReference>
<dbReference type="GO" id="GO:0005576">
    <property type="term" value="C:extracellular region"/>
    <property type="evidence" value="ECO:0007669"/>
    <property type="project" value="UniProtKB-SubCell"/>
</dbReference>
<evidence type="ECO:0000256" key="8">
    <source>
        <dbReference type="ARBA" id="ARBA00038263"/>
    </source>
</evidence>
<feature type="region of interest" description="Disordered" evidence="9">
    <location>
        <begin position="417"/>
        <end position="451"/>
    </location>
</feature>
<dbReference type="SUPFAM" id="SSF51126">
    <property type="entry name" value="Pectin lyase-like"/>
    <property type="match status" value="1"/>
</dbReference>
<keyword evidence="3" id="KW-0964">Secreted</keyword>
<accession>A0A552UGJ2</accession>
<dbReference type="InterPro" id="IPR006626">
    <property type="entry name" value="PbH1"/>
</dbReference>
<evidence type="ECO:0000256" key="1">
    <source>
        <dbReference type="ARBA" id="ARBA00001913"/>
    </source>
</evidence>
<feature type="compositionally biased region" description="Basic and acidic residues" evidence="9">
    <location>
        <begin position="442"/>
        <end position="451"/>
    </location>
</feature>
<evidence type="ECO:0000256" key="6">
    <source>
        <dbReference type="ARBA" id="ARBA00022837"/>
    </source>
</evidence>
<feature type="signal peptide" evidence="10">
    <location>
        <begin position="1"/>
        <end position="20"/>
    </location>
</feature>
<dbReference type="Proteomes" id="UP000317894">
    <property type="component" value="Unassembled WGS sequence"/>
</dbReference>
<keyword evidence="5 10" id="KW-0732">Signal</keyword>
<evidence type="ECO:0000256" key="5">
    <source>
        <dbReference type="ARBA" id="ARBA00022729"/>
    </source>
</evidence>
<comment type="caution">
    <text evidence="11">The sequence shown here is derived from an EMBL/GenBank/DDBJ whole genome shotgun (WGS) entry which is preliminary data.</text>
</comment>
<dbReference type="SMART" id="SM00710">
    <property type="entry name" value="PbH1"/>
    <property type="match status" value="5"/>
</dbReference>
<dbReference type="PANTHER" id="PTHR40088">
    <property type="entry name" value="PECTATE LYASE (EUROFUNG)"/>
    <property type="match status" value="1"/>
</dbReference>
<name>A0A552UGJ2_9SPHN</name>
<reference evidence="11 12" key="1">
    <citation type="submission" date="2019-07" db="EMBL/GenBank/DDBJ databases">
        <title>Novel species isolated from glacier.</title>
        <authorList>
            <person name="Liu Q."/>
            <person name="Xin Y.-H."/>
        </authorList>
    </citation>
    <scope>NUCLEOTIDE SEQUENCE [LARGE SCALE GENOMIC DNA]</scope>
    <source>
        <strain evidence="11 12">LB1R16</strain>
    </source>
</reference>
<dbReference type="NCBIfam" id="NF041518">
    <property type="entry name" value="choice_anch_Q"/>
    <property type="match status" value="1"/>
</dbReference>
<dbReference type="GO" id="GO:0016837">
    <property type="term" value="F:carbon-oxygen lyase activity, acting on polysaccharides"/>
    <property type="evidence" value="ECO:0007669"/>
    <property type="project" value="TreeGrafter"/>
</dbReference>
<dbReference type="RefSeq" id="WP_143554887.1">
    <property type="nucleotide sequence ID" value="NZ_VJWA01000001.1"/>
</dbReference>
<evidence type="ECO:0000256" key="7">
    <source>
        <dbReference type="ARBA" id="ARBA00023239"/>
    </source>
</evidence>
<evidence type="ECO:0000256" key="2">
    <source>
        <dbReference type="ARBA" id="ARBA00004613"/>
    </source>
</evidence>
<organism evidence="11 12">
    <name type="scientific">Glacieibacterium frigidum</name>
    <dbReference type="NCBI Taxonomy" id="2593303"/>
    <lineage>
        <taxon>Bacteria</taxon>
        <taxon>Pseudomonadati</taxon>
        <taxon>Pseudomonadota</taxon>
        <taxon>Alphaproteobacteria</taxon>
        <taxon>Sphingomonadales</taxon>
        <taxon>Sphingosinicellaceae</taxon>
        <taxon>Glacieibacterium</taxon>
    </lineage>
</organism>
<comment type="cofactor">
    <cofactor evidence="1">
        <name>Ca(2+)</name>
        <dbReference type="ChEBI" id="CHEBI:29108"/>
    </cofactor>
</comment>
<dbReference type="Gene3D" id="2.160.20.10">
    <property type="entry name" value="Single-stranded right-handed beta-helix, Pectin lyase-like"/>
    <property type="match status" value="1"/>
</dbReference>
<proteinExistence type="inferred from homology"/>
<protein>
    <submittedName>
        <fullName evidence="11">Uncharacterized protein</fullName>
    </submittedName>
</protein>
<keyword evidence="6" id="KW-0106">Calcium</keyword>
<dbReference type="PANTHER" id="PTHR40088:SF1">
    <property type="entry name" value="PECTATE LYASE PEL9"/>
    <property type="match status" value="1"/>
</dbReference>
<evidence type="ECO:0000256" key="3">
    <source>
        <dbReference type="ARBA" id="ARBA00022525"/>
    </source>
</evidence>
<dbReference type="InterPro" id="IPR052052">
    <property type="entry name" value="Polysaccharide_Lyase_9"/>
</dbReference>
<evidence type="ECO:0000313" key="11">
    <source>
        <dbReference type="EMBL" id="TRW17342.1"/>
    </source>
</evidence>
<sequence>MKRIRLLALAALSLGSAVHAKNWYVSPQGDDARDGGTAATAFRTLQKAEAVVKPGDVVLIGGGVYEGDPKARGEGSALLTIRASGKPGAWITWKAKAGETPELRPRQWSGIQIHGSYHVIEGLTLIGGNDEVTLVEALAAARVSPKQSRYNTNGIFVEGRPNAPDAKPHHVIIRRNTVGKMPGAGIVAIEADHITIEDNKVFENAWFMEYGGSGISLLNNWAVDDAPGYHVVIQRNLVWNNKTMVPWEKIGKLSDGNGIILDVTDQTVAGGATNPNADAVVGAPAPAAEKPKRPIWKARSLIANNVSAFNGGSGIHTFRTSHVDIVNNTTYWNGAVVNYEELFANRSTDIVILNNIIVPRPGGRVTSNNRNTNVRWDYNLYPNAQSVVSGPNDIVADPRLVRIDRDMLRADFRVAKGSAARDSGTDELAQPADLRGVRRPIGRRDRGAYEQ</sequence>
<dbReference type="AlphaFoldDB" id="A0A552UGJ2"/>
<evidence type="ECO:0000256" key="10">
    <source>
        <dbReference type="SAM" id="SignalP"/>
    </source>
</evidence>
<feature type="chain" id="PRO_5021698198" evidence="10">
    <location>
        <begin position="21"/>
        <end position="451"/>
    </location>
</feature>
<gene>
    <name evidence="11" type="ORF">FMM06_03980</name>
</gene>
<keyword evidence="4" id="KW-0479">Metal-binding</keyword>
<evidence type="ECO:0000256" key="9">
    <source>
        <dbReference type="SAM" id="MobiDB-lite"/>
    </source>
</evidence>
<dbReference type="OrthoDB" id="7872830at2"/>
<keyword evidence="12" id="KW-1185">Reference proteome</keyword>
<comment type="subcellular location">
    <subcellularLocation>
        <location evidence="2">Secreted</location>
    </subcellularLocation>
</comment>
<keyword evidence="7" id="KW-0456">Lyase</keyword>
<dbReference type="InterPro" id="IPR012334">
    <property type="entry name" value="Pectin_lyas_fold"/>
</dbReference>
<dbReference type="InterPro" id="IPR011050">
    <property type="entry name" value="Pectin_lyase_fold/virulence"/>
</dbReference>